<dbReference type="PANTHER" id="PTHR31728">
    <property type="entry name" value="ABRAXAS FAMILY MEMBER"/>
    <property type="match status" value="1"/>
</dbReference>
<feature type="compositionally biased region" description="Basic and acidic residues" evidence="2">
    <location>
        <begin position="494"/>
        <end position="506"/>
    </location>
</feature>
<dbReference type="InterPro" id="IPR023238">
    <property type="entry name" value="FAM175"/>
</dbReference>
<dbReference type="CDD" id="cd23519">
    <property type="entry name" value="Abraxas-like_domain"/>
    <property type="match status" value="1"/>
</dbReference>
<feature type="compositionally biased region" description="Basic and acidic residues" evidence="2">
    <location>
        <begin position="298"/>
        <end position="314"/>
    </location>
</feature>
<feature type="region of interest" description="Disordered" evidence="2">
    <location>
        <begin position="398"/>
        <end position="423"/>
    </location>
</feature>
<reference evidence="3 4" key="1">
    <citation type="submission" date="2024-11" db="EMBL/GenBank/DDBJ databases">
        <title>Chromosome-level genome assembly of the freshwater bivalve Anodonta woodiana.</title>
        <authorList>
            <person name="Chen X."/>
        </authorList>
    </citation>
    <scope>NUCLEOTIDE SEQUENCE [LARGE SCALE GENOMIC DNA]</scope>
    <source>
        <strain evidence="3">MN2024</strain>
        <tissue evidence="3">Gills</tissue>
    </source>
</reference>
<comment type="caution">
    <text evidence="3">The sequence shown here is derived from an EMBL/GenBank/DDBJ whole genome shotgun (WGS) entry which is preliminary data.</text>
</comment>
<dbReference type="EMBL" id="JBJQND010000010">
    <property type="protein sequence ID" value="KAL3863380.1"/>
    <property type="molecule type" value="Genomic_DNA"/>
</dbReference>
<feature type="compositionally biased region" description="Polar residues" evidence="2">
    <location>
        <begin position="456"/>
        <end position="476"/>
    </location>
</feature>
<protein>
    <recommendedName>
        <fullName evidence="5">BRISC complex subunit Abro1</fullName>
    </recommendedName>
</protein>
<feature type="region of interest" description="Disordered" evidence="2">
    <location>
        <begin position="456"/>
        <end position="510"/>
    </location>
</feature>
<dbReference type="PANTHER" id="PTHR31728:SF5">
    <property type="entry name" value="OS07G0540200 PROTEIN"/>
    <property type="match status" value="1"/>
</dbReference>
<feature type="coiled-coil region" evidence="1">
    <location>
        <begin position="225"/>
        <end position="259"/>
    </location>
</feature>
<accession>A0ABD3VSK7</accession>
<name>A0ABD3VSK7_SINWO</name>
<evidence type="ECO:0000313" key="3">
    <source>
        <dbReference type="EMBL" id="KAL3863380.1"/>
    </source>
</evidence>
<evidence type="ECO:0000313" key="4">
    <source>
        <dbReference type="Proteomes" id="UP001634394"/>
    </source>
</evidence>
<dbReference type="Proteomes" id="UP001634394">
    <property type="component" value="Unassembled WGS sequence"/>
</dbReference>
<feature type="compositionally biased region" description="Basic and acidic residues" evidence="2">
    <location>
        <begin position="363"/>
        <end position="383"/>
    </location>
</feature>
<gene>
    <name evidence="3" type="ORF">ACJMK2_005137</name>
</gene>
<keyword evidence="1" id="KW-0175">Coiled coil</keyword>
<dbReference type="AlphaFoldDB" id="A0ABD3VSK7"/>
<proteinExistence type="predicted"/>
<evidence type="ECO:0000256" key="1">
    <source>
        <dbReference type="SAM" id="Coils"/>
    </source>
</evidence>
<keyword evidence="4" id="KW-1185">Reference proteome</keyword>
<dbReference type="PRINTS" id="PR02051">
    <property type="entry name" value="PROTEINF175"/>
</dbReference>
<feature type="region of interest" description="Disordered" evidence="2">
    <location>
        <begin position="296"/>
        <end position="383"/>
    </location>
</feature>
<dbReference type="Pfam" id="PF21125">
    <property type="entry name" value="MPN_2A_DUB_like"/>
    <property type="match status" value="1"/>
</dbReference>
<sequence length="556" mass="62849">MAGYVSGAVLASLFYDHANSRGDQMGFLLGEVVSHVKDTISDSQIQNSEVETRIYIYASVPFKYDQKFYGRDGQVNVDQIKNVLGGRYQDILGWYSFRRNSSMLISLRERTLHSSLLETLITTHLDNFLFLLCTVWVTEDHSTHSWDHSFYRLGPRGFQTVPVEVTNLGDTTHTEYKQRSSHMICPKQSAMQSVFQAQEQLFLNSAGRVDVDKIQTLTETVHSKLKVLAKAVGDSEHRLTELQNEVDQYREKIRQKSQSSEEEEKGQSRIQEAVKKKLSVDDLLSLDIVVNSPSVDQQVKETDKIKSEKHEKNPKILNSKSSKDKKTITTSHPLPHHEMRKTCNRQDVSENMEVDVDSSTSQSDERLNNSSHQTDEQRKEKNSDPFCFVSVMLDDQKGVTRSGDNAGHTKSTILLQKGQDKRMPQGKLDLLSDDTDKTLDGNNANPVLTYNEVQQPGSLKNTGTASTTSCIDSNQGIKAERSRSQRLRINQKMDTSRSRSHEKTDSSKAGLRFTSINKANSMTDISPNMEDKEYNTSVDVHYRGNVKSVKITAEIP</sequence>
<evidence type="ECO:0000256" key="2">
    <source>
        <dbReference type="SAM" id="MobiDB-lite"/>
    </source>
</evidence>
<organism evidence="3 4">
    <name type="scientific">Sinanodonta woodiana</name>
    <name type="common">Chinese pond mussel</name>
    <name type="synonym">Anodonta woodiana</name>
    <dbReference type="NCBI Taxonomy" id="1069815"/>
    <lineage>
        <taxon>Eukaryota</taxon>
        <taxon>Metazoa</taxon>
        <taxon>Spiralia</taxon>
        <taxon>Lophotrochozoa</taxon>
        <taxon>Mollusca</taxon>
        <taxon>Bivalvia</taxon>
        <taxon>Autobranchia</taxon>
        <taxon>Heteroconchia</taxon>
        <taxon>Palaeoheterodonta</taxon>
        <taxon>Unionida</taxon>
        <taxon>Unionoidea</taxon>
        <taxon>Unionidae</taxon>
        <taxon>Unioninae</taxon>
        <taxon>Sinanodonta</taxon>
    </lineage>
</organism>
<evidence type="ECO:0008006" key="5">
    <source>
        <dbReference type="Google" id="ProtNLM"/>
    </source>
</evidence>